<keyword evidence="6" id="KW-1185">Reference proteome</keyword>
<dbReference type="Gene3D" id="1.25.40.20">
    <property type="entry name" value="Ankyrin repeat-containing domain"/>
    <property type="match status" value="1"/>
</dbReference>
<dbReference type="InterPro" id="IPR056884">
    <property type="entry name" value="NPHP3-like_N"/>
</dbReference>
<dbReference type="Pfam" id="PF25053">
    <property type="entry name" value="DUF7791"/>
    <property type="match status" value="1"/>
</dbReference>
<evidence type="ECO:0000313" key="6">
    <source>
        <dbReference type="Proteomes" id="UP001521116"/>
    </source>
</evidence>
<gene>
    <name evidence="5" type="ORF">SLS56_007807</name>
</gene>
<feature type="compositionally biased region" description="Basic and acidic residues" evidence="2">
    <location>
        <begin position="109"/>
        <end position="118"/>
    </location>
</feature>
<proteinExistence type="predicted"/>
<evidence type="ECO:0000313" key="5">
    <source>
        <dbReference type="EMBL" id="KAL1624403.1"/>
    </source>
</evidence>
<evidence type="ECO:0000259" key="3">
    <source>
        <dbReference type="Pfam" id="PF24883"/>
    </source>
</evidence>
<dbReference type="Gene3D" id="3.40.50.300">
    <property type="entry name" value="P-loop containing nucleotide triphosphate hydrolases"/>
    <property type="match status" value="1"/>
</dbReference>
<dbReference type="PANTHER" id="PTHR10039:SF5">
    <property type="entry name" value="NACHT DOMAIN-CONTAINING PROTEIN"/>
    <property type="match status" value="1"/>
</dbReference>
<dbReference type="InterPro" id="IPR036770">
    <property type="entry name" value="Ankyrin_rpt-contain_sf"/>
</dbReference>
<accession>A0ABR3SLY1</accession>
<dbReference type="Proteomes" id="UP001521116">
    <property type="component" value="Unassembled WGS sequence"/>
</dbReference>
<evidence type="ECO:0008006" key="7">
    <source>
        <dbReference type="Google" id="ProtNLM"/>
    </source>
</evidence>
<feature type="domain" description="Nephrocystin 3-like N-terminal" evidence="3">
    <location>
        <begin position="246"/>
        <end position="430"/>
    </location>
</feature>
<evidence type="ECO:0000256" key="2">
    <source>
        <dbReference type="SAM" id="MobiDB-lite"/>
    </source>
</evidence>
<evidence type="ECO:0000256" key="1">
    <source>
        <dbReference type="ARBA" id="ARBA00022737"/>
    </source>
</evidence>
<reference evidence="5 6" key="1">
    <citation type="submission" date="2024-02" db="EMBL/GenBank/DDBJ databases">
        <title>De novo assembly and annotation of 12 fungi associated with fruit tree decline syndrome in Ontario, Canada.</title>
        <authorList>
            <person name="Sulman M."/>
            <person name="Ellouze W."/>
            <person name="Ilyukhin E."/>
        </authorList>
    </citation>
    <scope>NUCLEOTIDE SEQUENCE [LARGE SCALE GENOMIC DNA]</scope>
    <source>
        <strain evidence="5 6">M1-105</strain>
    </source>
</reference>
<feature type="region of interest" description="Disordered" evidence="2">
    <location>
        <begin position="97"/>
        <end position="118"/>
    </location>
</feature>
<feature type="region of interest" description="Disordered" evidence="2">
    <location>
        <begin position="949"/>
        <end position="987"/>
    </location>
</feature>
<evidence type="ECO:0000259" key="4">
    <source>
        <dbReference type="Pfam" id="PF25053"/>
    </source>
</evidence>
<dbReference type="InterPro" id="IPR056693">
    <property type="entry name" value="DUF7791"/>
</dbReference>
<dbReference type="InterPro" id="IPR027417">
    <property type="entry name" value="P-loop_NTPase"/>
</dbReference>
<dbReference type="SUPFAM" id="SSF52540">
    <property type="entry name" value="P-loop containing nucleoside triphosphate hydrolases"/>
    <property type="match status" value="1"/>
</dbReference>
<feature type="domain" description="DUF7791" evidence="4">
    <location>
        <begin position="539"/>
        <end position="673"/>
    </location>
</feature>
<dbReference type="PANTHER" id="PTHR10039">
    <property type="entry name" value="AMELOGENIN"/>
    <property type="match status" value="1"/>
</dbReference>
<name>A0ABR3SLY1_9PEZI</name>
<protein>
    <recommendedName>
        <fullName evidence="7">NACHT domain-containing protein</fullName>
    </recommendedName>
</protein>
<sequence>MDTFTALGVAAAIVQFVDFSLQLIKDGHRISCSSTGELVKEKQRRSTVKTLQRLNARIQETSKANSLASAGTETEENLKSLCNGCNETARELLDVLDKLRPSSPRKSGRKGENKDKDELESFEHAVLSKWNKDKLEQLERRLEEYQRQTTVSVIVVMREQYANIDGNILKMTKESRYLRDEIVRHVKQSQKWQETVIEEITKDPKPYPSPLGLLTVEGFVPKVLSFLDFEVMQNQEERIPAAHSRTFQWVFKHPKRRQKSWSDFSAWLSSDSSIYWITGKAGAGKSTLMKFINASTRTQSLVERGLQERFSHFIFANHYFCNSGAELQMSQQGLLRTLIYQIIQQKLSLARTGFPEESELHQLFSLWTSKSITLAKLQRALDLMVKSTPEVCFVLFIDGLDEFTGDHSTLIEFVKRLSNNPNVKICVASRPWPVFEDAFQTGPNLRIEDLTYPDIVAFVESKFKESKGYAEMQVESPERTQELMRDIAMKASGVFLWVSLVVDCLLQGLADGEKASVLYRRLNGLPRDLEGLFQKMINSINPERLEHASQIFKIVIAARQPITLFCMSFVDEDDPDLPFRYPIEPMSDQEKVARSQRMRGKLNSHCKGLLEATWESETDATVTYLHRTVRDYLHRKSVWPTLILKTRPDFDPSSALCKAFLLQLKCMRPVASNMGHDFDSTEPRRGTLSEMVPWFVQYASDTHDHTGRPPLELYDEFARTLETLLRTIPRCVPCCWCNGPADHSDGPFLSLAIKLQMTAYVDARLTRHQPSHQKKVSAGLTLLQTAVNDCRAFTSVPEALLPAARHEEPSVDMVKLLLKRGANPSTSFINSMEQPWQSVLAKPKLWKPEVLQLCLERGADPNVPAMDGGPSPWMRVLQDPSMKSPELYLSFLEHGADPTVDLGVSASDPRYRSVFALQRGKEQDKLAAVKKRGGILVALLSTNEEIRVDASSSAEGEKKVAPRRKNSGKRASLTRLLQRWSMRSQPE</sequence>
<organism evidence="5 6">
    <name type="scientific">Neofusicoccum ribis</name>
    <dbReference type="NCBI Taxonomy" id="45134"/>
    <lineage>
        <taxon>Eukaryota</taxon>
        <taxon>Fungi</taxon>
        <taxon>Dikarya</taxon>
        <taxon>Ascomycota</taxon>
        <taxon>Pezizomycotina</taxon>
        <taxon>Dothideomycetes</taxon>
        <taxon>Dothideomycetes incertae sedis</taxon>
        <taxon>Botryosphaeriales</taxon>
        <taxon>Botryosphaeriaceae</taxon>
        <taxon>Neofusicoccum</taxon>
    </lineage>
</organism>
<comment type="caution">
    <text evidence="5">The sequence shown here is derived from an EMBL/GenBank/DDBJ whole genome shotgun (WGS) entry which is preliminary data.</text>
</comment>
<keyword evidence="1" id="KW-0677">Repeat</keyword>
<dbReference type="EMBL" id="JAJVDC020000106">
    <property type="protein sequence ID" value="KAL1624403.1"/>
    <property type="molecule type" value="Genomic_DNA"/>
</dbReference>
<dbReference type="Pfam" id="PF24883">
    <property type="entry name" value="NPHP3_N"/>
    <property type="match status" value="1"/>
</dbReference>